<keyword evidence="1" id="KW-0472">Membrane</keyword>
<name>A0A8J5VJY8_ZIZPA</name>
<reference evidence="2" key="1">
    <citation type="journal article" date="2021" name="bioRxiv">
        <title>Whole Genome Assembly and Annotation of Northern Wild Rice, Zizania palustris L., Supports a Whole Genome Duplication in the Zizania Genus.</title>
        <authorList>
            <person name="Haas M."/>
            <person name="Kono T."/>
            <person name="Macchietto M."/>
            <person name="Millas R."/>
            <person name="McGilp L."/>
            <person name="Shao M."/>
            <person name="Duquette J."/>
            <person name="Hirsch C.N."/>
            <person name="Kimball J."/>
        </authorList>
    </citation>
    <scope>NUCLEOTIDE SEQUENCE</scope>
    <source>
        <tissue evidence="2">Fresh leaf tissue</tissue>
    </source>
</reference>
<proteinExistence type="predicted"/>
<keyword evidence="3" id="KW-1185">Reference proteome</keyword>
<accession>A0A8J5VJY8</accession>
<reference evidence="2" key="2">
    <citation type="submission" date="2021-02" db="EMBL/GenBank/DDBJ databases">
        <authorList>
            <person name="Kimball J.A."/>
            <person name="Haas M.W."/>
            <person name="Macchietto M."/>
            <person name="Kono T."/>
            <person name="Duquette J."/>
            <person name="Shao M."/>
        </authorList>
    </citation>
    <scope>NUCLEOTIDE SEQUENCE</scope>
    <source>
        <tissue evidence="2">Fresh leaf tissue</tissue>
    </source>
</reference>
<keyword evidence="1" id="KW-1133">Transmembrane helix</keyword>
<sequence>MHRTGKSSGAARALASAHPPRPAAALRSLLAGHVAAACGSPGLRRRDARARALHFALTSIAAAAAASSSPFHHR</sequence>
<evidence type="ECO:0000256" key="1">
    <source>
        <dbReference type="SAM" id="Phobius"/>
    </source>
</evidence>
<evidence type="ECO:0000313" key="3">
    <source>
        <dbReference type="Proteomes" id="UP000729402"/>
    </source>
</evidence>
<organism evidence="2 3">
    <name type="scientific">Zizania palustris</name>
    <name type="common">Northern wild rice</name>
    <dbReference type="NCBI Taxonomy" id="103762"/>
    <lineage>
        <taxon>Eukaryota</taxon>
        <taxon>Viridiplantae</taxon>
        <taxon>Streptophyta</taxon>
        <taxon>Embryophyta</taxon>
        <taxon>Tracheophyta</taxon>
        <taxon>Spermatophyta</taxon>
        <taxon>Magnoliopsida</taxon>
        <taxon>Liliopsida</taxon>
        <taxon>Poales</taxon>
        <taxon>Poaceae</taxon>
        <taxon>BOP clade</taxon>
        <taxon>Oryzoideae</taxon>
        <taxon>Oryzeae</taxon>
        <taxon>Zizaniinae</taxon>
        <taxon>Zizania</taxon>
    </lineage>
</organism>
<protein>
    <submittedName>
        <fullName evidence="2">Uncharacterized protein</fullName>
    </submittedName>
</protein>
<keyword evidence="1" id="KW-0812">Transmembrane</keyword>
<feature type="transmembrane region" description="Helical" evidence="1">
    <location>
        <begin position="52"/>
        <end position="71"/>
    </location>
</feature>
<dbReference type="Proteomes" id="UP000729402">
    <property type="component" value="Unassembled WGS sequence"/>
</dbReference>
<gene>
    <name evidence="2" type="ORF">GUJ93_ZPchr0009g1878</name>
</gene>
<evidence type="ECO:0000313" key="2">
    <source>
        <dbReference type="EMBL" id="KAG8049878.1"/>
    </source>
</evidence>
<comment type="caution">
    <text evidence="2">The sequence shown here is derived from an EMBL/GenBank/DDBJ whole genome shotgun (WGS) entry which is preliminary data.</text>
</comment>
<dbReference type="EMBL" id="JAAALK010000289">
    <property type="protein sequence ID" value="KAG8049878.1"/>
    <property type="molecule type" value="Genomic_DNA"/>
</dbReference>
<dbReference type="AlphaFoldDB" id="A0A8J5VJY8"/>